<comment type="caution">
    <text evidence="2">The sequence shown here is derived from an EMBL/GenBank/DDBJ whole genome shotgun (WGS) entry which is preliminary data.</text>
</comment>
<keyword evidence="1" id="KW-0472">Membrane</keyword>
<keyword evidence="1" id="KW-1133">Transmembrane helix</keyword>
<evidence type="ECO:0000313" key="3">
    <source>
        <dbReference type="Proteomes" id="UP000028531"/>
    </source>
</evidence>
<organism evidence="2 3">
    <name type="scientific">Nonlabens ulvanivorans</name>
    <name type="common">Persicivirga ulvanivorans</name>
    <dbReference type="NCBI Taxonomy" id="906888"/>
    <lineage>
        <taxon>Bacteria</taxon>
        <taxon>Pseudomonadati</taxon>
        <taxon>Bacteroidota</taxon>
        <taxon>Flavobacteriia</taxon>
        <taxon>Flavobacteriales</taxon>
        <taxon>Flavobacteriaceae</taxon>
        <taxon>Nonlabens</taxon>
    </lineage>
</organism>
<gene>
    <name evidence="2" type="ORF">IL45_13735</name>
</gene>
<dbReference type="Proteomes" id="UP000028531">
    <property type="component" value="Unassembled WGS sequence"/>
</dbReference>
<dbReference type="AlphaFoldDB" id="A0A084JW43"/>
<reference evidence="2 3" key="1">
    <citation type="submission" date="2014-07" db="EMBL/GenBank/DDBJ databases">
        <title>Draft genome sequence of Nonlabens ulvanivorans, an ulvan degrading bacterium.</title>
        <authorList>
            <person name="Kopel M."/>
            <person name="Helbert W."/>
            <person name="Henrissat B."/>
            <person name="Doniger T."/>
            <person name="Banin E."/>
        </authorList>
    </citation>
    <scope>NUCLEOTIDE SEQUENCE [LARGE SCALE GENOMIC DNA]</scope>
    <source>
        <strain evidence="2 3">PLR</strain>
    </source>
</reference>
<evidence type="ECO:0000256" key="1">
    <source>
        <dbReference type="SAM" id="Phobius"/>
    </source>
</evidence>
<feature type="transmembrane region" description="Helical" evidence="1">
    <location>
        <begin position="29"/>
        <end position="46"/>
    </location>
</feature>
<accession>A0A084JW43</accession>
<keyword evidence="1" id="KW-0812">Transmembrane</keyword>
<evidence type="ECO:0000313" key="2">
    <source>
        <dbReference type="EMBL" id="KEZ93177.1"/>
    </source>
</evidence>
<proteinExistence type="predicted"/>
<name>A0A084JW43_NONUL</name>
<sequence length="63" mass="7932">MILIILLFWMSCIWFYRKTKPYRRRKELIAFWVMVFIPGIGTMYHWRSRSSFKERINLRKTKS</sequence>
<dbReference type="EMBL" id="JPJI01000032">
    <property type="protein sequence ID" value="KEZ93177.1"/>
    <property type="molecule type" value="Genomic_DNA"/>
</dbReference>
<protein>
    <submittedName>
        <fullName evidence="2">Uncharacterized protein</fullName>
    </submittedName>
</protein>